<evidence type="ECO:0000313" key="3">
    <source>
        <dbReference type="Proteomes" id="UP000187203"/>
    </source>
</evidence>
<accession>A0A1R3HKH0</accession>
<feature type="region of interest" description="Disordered" evidence="1">
    <location>
        <begin position="24"/>
        <end position="57"/>
    </location>
</feature>
<keyword evidence="3" id="KW-1185">Reference proteome</keyword>
<name>A0A1R3HKH0_9ROSI</name>
<dbReference type="EMBL" id="AWUE01019942">
    <property type="protein sequence ID" value="OMO70889.1"/>
    <property type="molecule type" value="Genomic_DNA"/>
</dbReference>
<reference evidence="3" key="1">
    <citation type="submission" date="2013-09" db="EMBL/GenBank/DDBJ databases">
        <title>Corchorus olitorius genome sequencing.</title>
        <authorList>
            <person name="Alam M."/>
            <person name="Haque M.S."/>
            <person name="Islam M.S."/>
            <person name="Emdad E.M."/>
            <person name="Islam M.M."/>
            <person name="Ahmed B."/>
            <person name="Halim A."/>
            <person name="Hossen Q.M.M."/>
            <person name="Hossain M.Z."/>
            <person name="Ahmed R."/>
            <person name="Khan M.M."/>
            <person name="Islam R."/>
            <person name="Rashid M.M."/>
            <person name="Khan S.A."/>
            <person name="Rahman M.S."/>
            <person name="Alam M."/>
            <person name="Yahiya A.S."/>
            <person name="Khan M.S."/>
            <person name="Azam M.S."/>
            <person name="Haque T."/>
            <person name="Lashkar M.Z.H."/>
            <person name="Akhand A.I."/>
            <person name="Morshed G."/>
            <person name="Roy S."/>
            <person name="Uddin K.S."/>
            <person name="Rabeya T."/>
            <person name="Hossain A.S."/>
            <person name="Chowdhury A."/>
            <person name="Snigdha A.R."/>
            <person name="Mortoza M.S."/>
            <person name="Matin S.A."/>
            <person name="Hoque S.M.E."/>
            <person name="Islam M.K."/>
            <person name="Roy D.K."/>
            <person name="Haider R."/>
            <person name="Moosa M.M."/>
            <person name="Elias S.M."/>
            <person name="Hasan A.M."/>
            <person name="Jahan S."/>
            <person name="Shafiuddin M."/>
            <person name="Mahmood N."/>
            <person name="Shommy N.S."/>
        </authorList>
    </citation>
    <scope>NUCLEOTIDE SEQUENCE [LARGE SCALE GENOMIC DNA]</scope>
    <source>
        <strain evidence="3">cv. O-4</strain>
    </source>
</reference>
<evidence type="ECO:0000313" key="2">
    <source>
        <dbReference type="EMBL" id="OMO70889.1"/>
    </source>
</evidence>
<dbReference type="Proteomes" id="UP000187203">
    <property type="component" value="Unassembled WGS sequence"/>
</dbReference>
<comment type="caution">
    <text evidence="2">The sequence shown here is derived from an EMBL/GenBank/DDBJ whole genome shotgun (WGS) entry which is preliminary data.</text>
</comment>
<protein>
    <submittedName>
        <fullName evidence="2">3'-5' exoribonuclease CSL4-like protein</fullName>
    </submittedName>
</protein>
<organism evidence="2 3">
    <name type="scientific">Corchorus olitorius</name>
    <dbReference type="NCBI Taxonomy" id="93759"/>
    <lineage>
        <taxon>Eukaryota</taxon>
        <taxon>Viridiplantae</taxon>
        <taxon>Streptophyta</taxon>
        <taxon>Embryophyta</taxon>
        <taxon>Tracheophyta</taxon>
        <taxon>Spermatophyta</taxon>
        <taxon>Magnoliopsida</taxon>
        <taxon>eudicotyledons</taxon>
        <taxon>Gunneridae</taxon>
        <taxon>Pentapetalae</taxon>
        <taxon>rosids</taxon>
        <taxon>malvids</taxon>
        <taxon>Malvales</taxon>
        <taxon>Malvaceae</taxon>
        <taxon>Grewioideae</taxon>
        <taxon>Apeibeae</taxon>
        <taxon>Corchorus</taxon>
    </lineage>
</organism>
<evidence type="ECO:0000256" key="1">
    <source>
        <dbReference type="SAM" id="MobiDB-lite"/>
    </source>
</evidence>
<dbReference type="AlphaFoldDB" id="A0A1R3HKH0"/>
<gene>
    <name evidence="2" type="ORF">COLO4_28450</name>
</gene>
<sequence length="101" mass="10752">MGESSASGIDKDTFVFCYANSTPLSSSKRGSHWKRTTRTTTSKSTLATVSSKGGKRISGGVVSDAEASSLTSKKLREHGIIEKDLSDVPISVRMGLRSLKT</sequence>
<proteinExistence type="predicted"/>